<proteinExistence type="predicted"/>
<organism evidence="1 2">
    <name type="scientific">Arthrobacter rhombi</name>
    <dbReference type="NCBI Taxonomy" id="71253"/>
    <lineage>
        <taxon>Bacteria</taxon>
        <taxon>Bacillati</taxon>
        <taxon>Actinomycetota</taxon>
        <taxon>Actinomycetes</taxon>
        <taxon>Micrococcales</taxon>
        <taxon>Micrococcaceae</taxon>
        <taxon>Arthrobacter</taxon>
    </lineage>
</organism>
<name>A0A1R4FXT1_9MICC</name>
<dbReference type="Proteomes" id="UP000195913">
    <property type="component" value="Unassembled WGS sequence"/>
</dbReference>
<protein>
    <submittedName>
        <fullName evidence="1">Uncharacterized protein</fullName>
    </submittedName>
</protein>
<reference evidence="1 2" key="1">
    <citation type="submission" date="2017-02" db="EMBL/GenBank/DDBJ databases">
        <authorList>
            <person name="Peterson S.W."/>
        </authorList>
    </citation>
    <scope>NUCLEOTIDE SEQUENCE [LARGE SCALE GENOMIC DNA]</scope>
    <source>
        <strain evidence="1 2">B Ar 00.02</strain>
    </source>
</reference>
<evidence type="ECO:0000313" key="2">
    <source>
        <dbReference type="Proteomes" id="UP000195913"/>
    </source>
</evidence>
<keyword evidence="2" id="KW-1185">Reference proteome</keyword>
<evidence type="ECO:0000313" key="1">
    <source>
        <dbReference type="EMBL" id="SJM60744.1"/>
    </source>
</evidence>
<dbReference type="SUPFAM" id="SSF55961">
    <property type="entry name" value="Bet v1-like"/>
    <property type="match status" value="1"/>
</dbReference>
<dbReference type="EMBL" id="FUHW01000024">
    <property type="protein sequence ID" value="SJM60744.1"/>
    <property type="molecule type" value="Genomic_DNA"/>
</dbReference>
<accession>A0A1R4FXT1</accession>
<dbReference type="AlphaFoldDB" id="A0A1R4FXT1"/>
<gene>
    <name evidence="1" type="ORF">FM101_06450</name>
</gene>
<sequence>MDSWTKTTHGSAPSRKTYPLPAPSGILSSMVLNVHERRIAAPPAVVAQLIDSLASSDDRLWPCSEWPAMRLDRGLEVGSAGRHGPVRYVIKHYEPGQRVEFRFTGPAGFHGHHSFAAFSNPKDSTLL</sequence>